<dbReference type="EMBL" id="KK914200">
    <property type="protein sequence ID" value="KDP47029.1"/>
    <property type="molecule type" value="Genomic_DNA"/>
</dbReference>
<evidence type="ECO:0008006" key="3">
    <source>
        <dbReference type="Google" id="ProtNLM"/>
    </source>
</evidence>
<dbReference type="InterPro" id="IPR044190">
    <property type="entry name" value="THA8-like"/>
</dbReference>
<dbReference type="Proteomes" id="UP000027138">
    <property type="component" value="Unassembled WGS sequence"/>
</dbReference>
<name>A0A067LQZ7_JATCU</name>
<dbReference type="AlphaFoldDB" id="A0A067LQZ7"/>
<proteinExistence type="predicted"/>
<dbReference type="Gene3D" id="1.25.40.10">
    <property type="entry name" value="Tetratricopeptide repeat domain"/>
    <property type="match status" value="1"/>
</dbReference>
<protein>
    <recommendedName>
        <fullName evidence="3">Pentacotripeptide-repeat region of PRORP domain-containing protein</fullName>
    </recommendedName>
</protein>
<dbReference type="GO" id="GO:0000373">
    <property type="term" value="P:Group II intron splicing"/>
    <property type="evidence" value="ECO:0007669"/>
    <property type="project" value="InterPro"/>
</dbReference>
<reference evidence="1 2" key="1">
    <citation type="journal article" date="2014" name="PLoS ONE">
        <title>Global Analysis of Gene Expression Profiles in Physic Nut (Jatropha curcas L.) Seedlings Exposed to Salt Stress.</title>
        <authorList>
            <person name="Zhang L."/>
            <person name="Zhang C."/>
            <person name="Wu P."/>
            <person name="Chen Y."/>
            <person name="Li M."/>
            <person name="Jiang H."/>
            <person name="Wu G."/>
        </authorList>
    </citation>
    <scope>NUCLEOTIDE SEQUENCE [LARGE SCALE GENOMIC DNA]</scope>
    <source>
        <strain evidence="2">cv. GZQX0401</strain>
        <tissue evidence="1">Young leaves</tissue>
    </source>
</reference>
<evidence type="ECO:0000313" key="1">
    <source>
        <dbReference type="EMBL" id="KDP47029.1"/>
    </source>
</evidence>
<dbReference type="STRING" id="180498.A0A067LQZ7"/>
<dbReference type="GO" id="GO:0009658">
    <property type="term" value="P:chloroplast organization"/>
    <property type="evidence" value="ECO:0007669"/>
    <property type="project" value="InterPro"/>
</dbReference>
<evidence type="ECO:0000313" key="2">
    <source>
        <dbReference type="Proteomes" id="UP000027138"/>
    </source>
</evidence>
<organism evidence="1 2">
    <name type="scientific">Jatropha curcas</name>
    <name type="common">Barbados nut</name>
    <dbReference type="NCBI Taxonomy" id="180498"/>
    <lineage>
        <taxon>Eukaryota</taxon>
        <taxon>Viridiplantae</taxon>
        <taxon>Streptophyta</taxon>
        <taxon>Embryophyta</taxon>
        <taxon>Tracheophyta</taxon>
        <taxon>Spermatophyta</taxon>
        <taxon>Magnoliopsida</taxon>
        <taxon>eudicotyledons</taxon>
        <taxon>Gunneridae</taxon>
        <taxon>Pentapetalae</taxon>
        <taxon>rosids</taxon>
        <taxon>fabids</taxon>
        <taxon>Malpighiales</taxon>
        <taxon>Euphorbiaceae</taxon>
        <taxon>Crotonoideae</taxon>
        <taxon>Jatropheae</taxon>
        <taxon>Jatropha</taxon>
    </lineage>
</organism>
<dbReference type="PANTHER" id="PTHR47594">
    <property type="entry name" value="PPR CONTAINING PLANT-LIKE PROTEIN"/>
    <property type="match status" value="1"/>
</dbReference>
<keyword evidence="2" id="KW-1185">Reference proteome</keyword>
<accession>A0A067LQZ7</accession>
<sequence length="263" mass="30071">MISPPLVNSSVKTAIPFPKFLSKSKPKSFELEGRLILTVNARGRQDKPLQKGRNVSIEAIQSVQALKRAYYNDNNNNNKNSSTNDGDSLRHVFRSKFSRLLKLDMLAVLRELLRQNHCLLALQVFEDIRKEYWYKPQPSLYNDMIKVMASNGHLEQVQLLCAYLKSENNLVVETEAFGALLTTLVSFNLTRLAMECYDFMKAVGYEPDRSTFRTLINGLESIGESSASAILRQDAQKYYGESLEFLLEDEAEDEMTVRWRLNG</sequence>
<dbReference type="InterPro" id="IPR011990">
    <property type="entry name" value="TPR-like_helical_dom_sf"/>
</dbReference>
<dbReference type="PANTHER" id="PTHR47594:SF4">
    <property type="entry name" value="OS04G0475500 PROTEIN"/>
    <property type="match status" value="1"/>
</dbReference>
<dbReference type="OrthoDB" id="662260at2759"/>
<dbReference type="GO" id="GO:0003723">
    <property type="term" value="F:RNA binding"/>
    <property type="evidence" value="ECO:0007669"/>
    <property type="project" value="InterPro"/>
</dbReference>
<gene>
    <name evidence="1" type="ORF">JCGZ_10756</name>
</gene>